<feature type="transmembrane region" description="Helical" evidence="1">
    <location>
        <begin position="40"/>
        <end position="65"/>
    </location>
</feature>
<keyword evidence="1" id="KW-1133">Transmembrane helix</keyword>
<organism evidence="2">
    <name type="scientific">Octopus bimaculoides</name>
    <name type="common">California two-spotted octopus</name>
    <dbReference type="NCBI Taxonomy" id="37653"/>
    <lineage>
        <taxon>Eukaryota</taxon>
        <taxon>Metazoa</taxon>
        <taxon>Spiralia</taxon>
        <taxon>Lophotrochozoa</taxon>
        <taxon>Mollusca</taxon>
        <taxon>Cephalopoda</taxon>
        <taxon>Coleoidea</taxon>
        <taxon>Octopodiformes</taxon>
        <taxon>Octopoda</taxon>
        <taxon>Incirrata</taxon>
        <taxon>Octopodidae</taxon>
        <taxon>Octopus</taxon>
    </lineage>
</organism>
<proteinExistence type="predicted"/>
<reference evidence="2" key="1">
    <citation type="submission" date="2015-07" db="EMBL/GenBank/DDBJ databases">
        <title>MeaNS - Measles Nucleotide Surveillance Program.</title>
        <authorList>
            <person name="Tran T."/>
            <person name="Druce J."/>
        </authorList>
    </citation>
    <scope>NUCLEOTIDE SEQUENCE</scope>
    <source>
        <strain evidence="2">UCB-OBI-ISO-001</strain>
        <tissue evidence="2">Gonad</tissue>
    </source>
</reference>
<keyword evidence="1" id="KW-0472">Membrane</keyword>
<gene>
    <name evidence="2" type="ORF">OCBIM_22020265mg</name>
</gene>
<evidence type="ECO:0000256" key="1">
    <source>
        <dbReference type="SAM" id="Phobius"/>
    </source>
</evidence>
<evidence type="ECO:0000313" key="2">
    <source>
        <dbReference type="EMBL" id="KOF63104.1"/>
    </source>
</evidence>
<accession>A0A0L8FHG3</accession>
<name>A0A0L8FHG3_OCTBM</name>
<protein>
    <submittedName>
        <fullName evidence="2">Uncharacterized protein</fullName>
    </submittedName>
</protein>
<dbReference type="EMBL" id="KQ431563">
    <property type="protein sequence ID" value="KOF63104.1"/>
    <property type="molecule type" value="Genomic_DNA"/>
</dbReference>
<keyword evidence="1" id="KW-0812">Transmembrane</keyword>
<dbReference type="AlphaFoldDB" id="A0A0L8FHG3"/>
<sequence length="66" mass="7871">MMYVYKCIYVYIDMVYLYVCTGEFLCRCLFAESVLLKQVLIYNLEFCFTSFPPISFLFISLVFMLA</sequence>